<feature type="transmembrane region" description="Helical" evidence="10">
    <location>
        <begin position="195"/>
        <end position="214"/>
    </location>
</feature>
<sequence length="270" mass="31664">MMSSPSYLFVFEHFHMEIPYINHTIDLFPPWTYAMSLGSCLLYLFLVTMIFPSLTTKLSPNFKHSFAKIHHGLLFLYSLFSCVAALYHLIITGEITNWSALICNPLPPWLRAISITFTVSKIWEWFDTAILIWKGHSLKKIGFLHTYHHATTFLLMIIVMNLPGPEKGGMLLNGFVHVLMYYHFAFRLPKFLRPIITALQIVQLITLTYMWHIVPDLCPRYQNFSREHLIIFLIPYALVPVYCLFFFKFFIEQYLFSSSEKVTSSSRKKQ</sequence>
<evidence type="ECO:0000256" key="3">
    <source>
        <dbReference type="ARBA" id="ARBA00022679"/>
    </source>
</evidence>
<keyword evidence="6 10" id="KW-1133">Transmembrane helix</keyword>
<comment type="subcellular location">
    <subcellularLocation>
        <location evidence="1">Membrane</location>
        <topology evidence="1">Multi-pass membrane protein</topology>
    </subcellularLocation>
</comment>
<keyword evidence="8 10" id="KW-0472">Membrane</keyword>
<dbReference type="Proteomes" id="UP000663868">
    <property type="component" value="Unassembled WGS sequence"/>
</dbReference>
<feature type="transmembrane region" description="Helical" evidence="10">
    <location>
        <begin position="72"/>
        <end position="90"/>
    </location>
</feature>
<feature type="transmembrane region" description="Helical" evidence="10">
    <location>
        <begin position="145"/>
        <end position="164"/>
    </location>
</feature>
<evidence type="ECO:0000256" key="7">
    <source>
        <dbReference type="ARBA" id="ARBA00023098"/>
    </source>
</evidence>
<evidence type="ECO:0000256" key="2">
    <source>
        <dbReference type="ARBA" id="ARBA00022516"/>
    </source>
</evidence>
<evidence type="ECO:0000313" key="12">
    <source>
        <dbReference type="Proteomes" id="UP000663868"/>
    </source>
</evidence>
<dbReference type="Pfam" id="PF01151">
    <property type="entry name" value="ELO"/>
    <property type="match status" value="1"/>
</dbReference>
<dbReference type="InterPro" id="IPR002076">
    <property type="entry name" value="ELO_fam"/>
</dbReference>
<dbReference type="PANTHER" id="PTHR11157">
    <property type="entry name" value="FATTY ACID ACYL TRANSFERASE-RELATED"/>
    <property type="match status" value="1"/>
</dbReference>
<accession>A0A818I1B4</accession>
<reference evidence="11" key="1">
    <citation type="submission" date="2021-02" db="EMBL/GenBank/DDBJ databases">
        <authorList>
            <person name="Nowell W R."/>
        </authorList>
    </citation>
    <scope>NUCLEOTIDE SEQUENCE</scope>
</reference>
<evidence type="ECO:0000256" key="10">
    <source>
        <dbReference type="RuleBase" id="RU361115"/>
    </source>
</evidence>
<dbReference type="GO" id="GO:0019367">
    <property type="term" value="P:fatty acid elongation, saturated fatty acid"/>
    <property type="evidence" value="ECO:0007669"/>
    <property type="project" value="TreeGrafter"/>
</dbReference>
<dbReference type="EC" id="2.3.1.199" evidence="10"/>
<comment type="catalytic activity">
    <reaction evidence="10">
        <text>a very-long-chain acyl-CoA + malonyl-CoA + H(+) = a very-long-chain 3-oxoacyl-CoA + CO2 + CoA</text>
        <dbReference type="Rhea" id="RHEA:32727"/>
        <dbReference type="ChEBI" id="CHEBI:15378"/>
        <dbReference type="ChEBI" id="CHEBI:16526"/>
        <dbReference type="ChEBI" id="CHEBI:57287"/>
        <dbReference type="ChEBI" id="CHEBI:57384"/>
        <dbReference type="ChEBI" id="CHEBI:90725"/>
        <dbReference type="ChEBI" id="CHEBI:90736"/>
        <dbReference type="EC" id="2.3.1.199"/>
    </reaction>
</comment>
<evidence type="ECO:0000256" key="1">
    <source>
        <dbReference type="ARBA" id="ARBA00004141"/>
    </source>
</evidence>
<gene>
    <name evidence="11" type="ORF">KXQ929_LOCUS717</name>
</gene>
<comment type="similarity">
    <text evidence="10">Belongs to the ELO family.</text>
</comment>
<dbReference type="GO" id="GO:0034626">
    <property type="term" value="P:fatty acid elongation, polyunsaturated fatty acid"/>
    <property type="evidence" value="ECO:0007669"/>
    <property type="project" value="TreeGrafter"/>
</dbReference>
<dbReference type="InterPro" id="IPR030457">
    <property type="entry name" value="ELO_CS"/>
</dbReference>
<dbReference type="PROSITE" id="PS01188">
    <property type="entry name" value="ELO"/>
    <property type="match status" value="1"/>
</dbReference>
<dbReference type="GO" id="GO:0009922">
    <property type="term" value="F:fatty acid elongase activity"/>
    <property type="evidence" value="ECO:0007669"/>
    <property type="project" value="UniProtKB-EC"/>
</dbReference>
<evidence type="ECO:0000256" key="8">
    <source>
        <dbReference type="ARBA" id="ARBA00023136"/>
    </source>
</evidence>
<dbReference type="GO" id="GO:0034625">
    <property type="term" value="P:fatty acid elongation, monounsaturated fatty acid"/>
    <property type="evidence" value="ECO:0007669"/>
    <property type="project" value="TreeGrafter"/>
</dbReference>
<evidence type="ECO:0000256" key="5">
    <source>
        <dbReference type="ARBA" id="ARBA00022832"/>
    </source>
</evidence>
<keyword evidence="2 10" id="KW-0444">Lipid biosynthesis</keyword>
<keyword evidence="5 10" id="KW-0276">Fatty acid metabolism</keyword>
<keyword evidence="7 10" id="KW-0443">Lipid metabolism</keyword>
<keyword evidence="4 10" id="KW-0812">Transmembrane</keyword>
<feature type="transmembrane region" description="Helical" evidence="10">
    <location>
        <begin position="170"/>
        <end position="188"/>
    </location>
</feature>
<dbReference type="EMBL" id="CAJOBB010000017">
    <property type="protein sequence ID" value="CAF3512973.1"/>
    <property type="molecule type" value="Genomic_DNA"/>
</dbReference>
<keyword evidence="9 10" id="KW-0275">Fatty acid biosynthesis</keyword>
<comment type="caution">
    <text evidence="11">The sequence shown here is derived from an EMBL/GenBank/DDBJ whole genome shotgun (WGS) entry which is preliminary data.</text>
</comment>
<evidence type="ECO:0000256" key="4">
    <source>
        <dbReference type="ARBA" id="ARBA00022692"/>
    </source>
</evidence>
<evidence type="ECO:0000256" key="9">
    <source>
        <dbReference type="ARBA" id="ARBA00023160"/>
    </source>
</evidence>
<organism evidence="11 12">
    <name type="scientific">Adineta steineri</name>
    <dbReference type="NCBI Taxonomy" id="433720"/>
    <lineage>
        <taxon>Eukaryota</taxon>
        <taxon>Metazoa</taxon>
        <taxon>Spiralia</taxon>
        <taxon>Gnathifera</taxon>
        <taxon>Rotifera</taxon>
        <taxon>Eurotatoria</taxon>
        <taxon>Bdelloidea</taxon>
        <taxon>Adinetida</taxon>
        <taxon>Adinetidae</taxon>
        <taxon>Adineta</taxon>
    </lineage>
</organism>
<protein>
    <recommendedName>
        <fullName evidence="10">Elongation of very long chain fatty acids protein</fullName>
        <ecNumber evidence="10">2.3.1.199</ecNumber>
    </recommendedName>
    <alternativeName>
        <fullName evidence="10">Very-long-chain 3-oxoacyl-CoA synthase</fullName>
    </alternativeName>
</protein>
<dbReference type="GO" id="GO:0030148">
    <property type="term" value="P:sphingolipid biosynthetic process"/>
    <property type="evidence" value="ECO:0007669"/>
    <property type="project" value="TreeGrafter"/>
</dbReference>
<evidence type="ECO:0000256" key="6">
    <source>
        <dbReference type="ARBA" id="ARBA00022989"/>
    </source>
</evidence>
<name>A0A818I1B4_9BILA</name>
<evidence type="ECO:0000313" key="11">
    <source>
        <dbReference type="EMBL" id="CAF3512973.1"/>
    </source>
</evidence>
<feature type="transmembrane region" description="Helical" evidence="10">
    <location>
        <begin position="229"/>
        <end position="251"/>
    </location>
</feature>
<dbReference type="AlphaFoldDB" id="A0A818I1B4"/>
<dbReference type="GO" id="GO:0042761">
    <property type="term" value="P:very long-chain fatty acid biosynthetic process"/>
    <property type="evidence" value="ECO:0007669"/>
    <property type="project" value="TreeGrafter"/>
</dbReference>
<keyword evidence="3 10" id="KW-0808">Transferase</keyword>
<feature type="transmembrane region" description="Helical" evidence="10">
    <location>
        <begin position="31"/>
        <end position="51"/>
    </location>
</feature>
<proteinExistence type="inferred from homology"/>
<dbReference type="GO" id="GO:0005789">
    <property type="term" value="C:endoplasmic reticulum membrane"/>
    <property type="evidence" value="ECO:0007669"/>
    <property type="project" value="TreeGrafter"/>
</dbReference>